<name>A0AAE0YBA3_9GAST</name>
<organism evidence="1 2">
    <name type="scientific">Elysia crispata</name>
    <name type="common">lettuce slug</name>
    <dbReference type="NCBI Taxonomy" id="231223"/>
    <lineage>
        <taxon>Eukaryota</taxon>
        <taxon>Metazoa</taxon>
        <taxon>Spiralia</taxon>
        <taxon>Lophotrochozoa</taxon>
        <taxon>Mollusca</taxon>
        <taxon>Gastropoda</taxon>
        <taxon>Heterobranchia</taxon>
        <taxon>Euthyneura</taxon>
        <taxon>Panpulmonata</taxon>
        <taxon>Sacoglossa</taxon>
        <taxon>Placobranchoidea</taxon>
        <taxon>Plakobranchidae</taxon>
        <taxon>Elysia</taxon>
    </lineage>
</organism>
<sequence length="105" mass="11201">MSNAMRSTHTATNQAVFADLLRVGHDWALCASLLTGVANVIMVAQLNKSNETLYNVVEGDPTLAPHHTLHSEESKMNPSNQAAGHGPLTIRSGVAVEWWGEPGLG</sequence>
<accession>A0AAE0YBA3</accession>
<dbReference type="EMBL" id="JAWDGP010006546">
    <property type="protein sequence ID" value="KAK3739197.1"/>
    <property type="molecule type" value="Genomic_DNA"/>
</dbReference>
<evidence type="ECO:0000313" key="2">
    <source>
        <dbReference type="Proteomes" id="UP001283361"/>
    </source>
</evidence>
<gene>
    <name evidence="1" type="ORF">RRG08_006767</name>
</gene>
<dbReference type="Proteomes" id="UP001283361">
    <property type="component" value="Unassembled WGS sequence"/>
</dbReference>
<proteinExistence type="predicted"/>
<reference evidence="1" key="1">
    <citation type="journal article" date="2023" name="G3 (Bethesda)">
        <title>A reference genome for the long-term kleptoplast-retaining sea slug Elysia crispata morphotype clarki.</title>
        <authorList>
            <person name="Eastman K.E."/>
            <person name="Pendleton A.L."/>
            <person name="Shaikh M.A."/>
            <person name="Suttiyut T."/>
            <person name="Ogas R."/>
            <person name="Tomko P."/>
            <person name="Gavelis G."/>
            <person name="Widhalm J.R."/>
            <person name="Wisecaver J.H."/>
        </authorList>
    </citation>
    <scope>NUCLEOTIDE SEQUENCE</scope>
    <source>
        <strain evidence="1">ECLA1</strain>
    </source>
</reference>
<evidence type="ECO:0000313" key="1">
    <source>
        <dbReference type="EMBL" id="KAK3739197.1"/>
    </source>
</evidence>
<comment type="caution">
    <text evidence="1">The sequence shown here is derived from an EMBL/GenBank/DDBJ whole genome shotgun (WGS) entry which is preliminary data.</text>
</comment>
<keyword evidence="2" id="KW-1185">Reference proteome</keyword>
<protein>
    <submittedName>
        <fullName evidence="1">Uncharacterized protein</fullName>
    </submittedName>
</protein>
<dbReference type="AlphaFoldDB" id="A0AAE0YBA3"/>